<evidence type="ECO:0000259" key="1">
    <source>
        <dbReference type="Pfam" id="PF01326"/>
    </source>
</evidence>
<gene>
    <name evidence="2" type="ORF">NNJEOMEG_03970</name>
</gene>
<dbReference type="EMBL" id="BLTE01000033">
    <property type="protein sequence ID" value="GFK96096.1"/>
    <property type="molecule type" value="Genomic_DNA"/>
</dbReference>
<proteinExistence type="predicted"/>
<reference evidence="2 3" key="2">
    <citation type="submission" date="2020-05" db="EMBL/GenBank/DDBJ databases">
        <title>Draft genome sequence of Desulfovibrio sp. strainFSS-1.</title>
        <authorList>
            <person name="Shimoshige H."/>
            <person name="Kobayashi H."/>
            <person name="Maekawa T."/>
        </authorList>
    </citation>
    <scope>NUCLEOTIDE SEQUENCE [LARGE SCALE GENOMIC DNA]</scope>
    <source>
        <strain evidence="2 3">SIID29052-01</strain>
    </source>
</reference>
<dbReference type="Proteomes" id="UP000494245">
    <property type="component" value="Unassembled WGS sequence"/>
</dbReference>
<dbReference type="InterPro" id="IPR002192">
    <property type="entry name" value="PPDK_AMP/ATP-bd"/>
</dbReference>
<dbReference type="Pfam" id="PF01326">
    <property type="entry name" value="PPDK_N"/>
    <property type="match status" value="1"/>
</dbReference>
<sequence length="991" mass="110360">MKLDERELSRVAVLDFRAFLELMANKVNEILLVSSSYDAFIIEEDVTLASRIVSEYSGLSLSQPPRVTRTSSALHALDLLAGKKFDLVITMPHLEDMDAARFGERVKRLHPALPVYLLAHGLRSLRTADENADLPGIDKVFIWSGNADLLLSIIKSTEDVLNVQHDTRRAHVCVLILVEDSPLYYSRLLPVFYKQIVRQIQNVLECGVNEEERLLIMRTRPKILLARTFEEAASLYETYRENLLGVISDTRFPKDGRLHREAGVELLSRVRREMPHLPLLLMSSESSNGHKARGIPAAFLDKNSPGLVEEVQDFFLERLGFGEFVFRTPDGAVAGRADRLRTLEEQLAVIPEESLLLHIDKKDLANWVMMRSEIPLATAIRALRPELFQNVRELRGYLIGLIHFVRKWRQKGVVAGFNRKDFKQDLLSIAKIGSGSLGGKARGLAFMSSVLGENGALVERFPECSVEVPQTVVLATDVFEEFLALNGLRRLAGDGFSDAEVAEAFRKGKMPPAIVKDLGKFLEEVGYPLAVRSSSLLEDAQFQPYAGLYDTVMLPNDHPDADERLGQLLDAIKQVYASTWFQSPKAFARSTAGHAQDEAMAVAVQQIAGERHGDHFYPSIAGVAQSHNYYPVSRMRPGDGIAHMVIGFGKPVVEGGVSFRFSPRHPKILPQYASVADMLANTQREFLSLRLGGAERAANPGEDVRLERRNIHDALGDYPVMACTSAYDPADNRIRDSFEASGPRVAMFSRVVQHGLPPLPELLSSLLELFRKKAGCEVELEFAVNLRRENPRGCAFYLLQVRPMAIDTDRFDAEITPEERAGAFLCSRLALGSGRRDDIRDIVFVKPEAFDPADTASIAEEIGAVNAALSAERRPYLLIGPGRWGTSDRWLGIPVQWRHISGVGAIVECRNALIKADPSQGTHFFQNITSLGIPYVTVSDGTEDRLDWRRIESLPVLGEGRRLKHVHARQGVTIKIDSRRSACVMTLGTPE</sequence>
<reference evidence="2 3" key="1">
    <citation type="submission" date="2020-04" db="EMBL/GenBank/DDBJ databases">
        <authorList>
            <consortium name="Desulfovibrio sp. FSS-1 genome sequencing consortium"/>
            <person name="Shimoshige H."/>
            <person name="Kobayashi H."/>
            <person name="Maekawa T."/>
        </authorList>
    </citation>
    <scope>NUCLEOTIDE SEQUENCE [LARGE SCALE GENOMIC DNA]</scope>
    <source>
        <strain evidence="2 3">SIID29052-01</strain>
    </source>
</reference>
<accession>A0A6V8M2F0</accession>
<dbReference type="GO" id="GO:0016301">
    <property type="term" value="F:kinase activity"/>
    <property type="evidence" value="ECO:0007669"/>
    <property type="project" value="InterPro"/>
</dbReference>
<dbReference type="RefSeq" id="WP_173087232.1">
    <property type="nucleotide sequence ID" value="NZ_BLTE01000033.1"/>
</dbReference>
<name>A0A6V8M2F0_9BACT</name>
<evidence type="ECO:0000313" key="2">
    <source>
        <dbReference type="EMBL" id="GFK96096.1"/>
    </source>
</evidence>
<organism evidence="2 3">
    <name type="scientific">Fundidesulfovibrio magnetotacticus</name>
    <dbReference type="NCBI Taxonomy" id="2730080"/>
    <lineage>
        <taxon>Bacteria</taxon>
        <taxon>Pseudomonadati</taxon>
        <taxon>Thermodesulfobacteriota</taxon>
        <taxon>Desulfovibrionia</taxon>
        <taxon>Desulfovibrionales</taxon>
        <taxon>Desulfovibrionaceae</taxon>
        <taxon>Fundidesulfovibrio</taxon>
    </lineage>
</organism>
<protein>
    <recommendedName>
        <fullName evidence="1">Pyruvate phosphate dikinase AMP/ATP-binding domain-containing protein</fullName>
    </recommendedName>
</protein>
<dbReference type="GO" id="GO:0005524">
    <property type="term" value="F:ATP binding"/>
    <property type="evidence" value="ECO:0007669"/>
    <property type="project" value="InterPro"/>
</dbReference>
<dbReference type="InterPro" id="IPR013815">
    <property type="entry name" value="ATP_grasp_subdomain_1"/>
</dbReference>
<evidence type="ECO:0000313" key="3">
    <source>
        <dbReference type="Proteomes" id="UP000494245"/>
    </source>
</evidence>
<dbReference type="Gene3D" id="3.30.1490.20">
    <property type="entry name" value="ATP-grasp fold, A domain"/>
    <property type="match status" value="1"/>
</dbReference>
<feature type="domain" description="Pyruvate phosphate dikinase AMP/ATP-binding" evidence="1">
    <location>
        <begin position="436"/>
        <end position="816"/>
    </location>
</feature>
<dbReference type="AlphaFoldDB" id="A0A6V8M2F0"/>
<dbReference type="SUPFAM" id="SSF56059">
    <property type="entry name" value="Glutathione synthetase ATP-binding domain-like"/>
    <property type="match status" value="1"/>
</dbReference>
<keyword evidence="3" id="KW-1185">Reference proteome</keyword>
<comment type="caution">
    <text evidence="2">The sequence shown here is derived from an EMBL/GenBank/DDBJ whole genome shotgun (WGS) entry which is preliminary data.</text>
</comment>